<sequence length="79" mass="8646">MQHISQRLHSNQSDSPIFLSMLIVNSNTPSQPYNQPPPPPSLSLIGSVVYHTESIPSIVSAVNRPATQDNRPKISKTPT</sequence>
<reference evidence="1" key="2">
    <citation type="journal article" date="2022" name="Res Sq">
        <title>Comparative Genomics Reveals Insights into the Divergent Evolution of Astigmatic Mites and Household Pest Adaptations.</title>
        <authorList>
            <person name="Xiong Q."/>
            <person name="Wan A.T.-Y."/>
            <person name="Liu X.-Y."/>
            <person name="Fung C.S.-H."/>
            <person name="Xiao X."/>
            <person name="Malainual N."/>
            <person name="Hou J."/>
            <person name="Wang L."/>
            <person name="Wang M."/>
            <person name="Yang K."/>
            <person name="Cui Y."/>
            <person name="Leung E."/>
            <person name="Nong W."/>
            <person name="Shin S.-K."/>
            <person name="Au S."/>
            <person name="Jeong K.Y."/>
            <person name="Chew F.T."/>
            <person name="Hui J."/>
            <person name="Leung T.F."/>
            <person name="Tungtrongchitr A."/>
            <person name="Zhong N."/>
            <person name="Liu Z."/>
            <person name="Tsui S."/>
        </authorList>
    </citation>
    <scope>NUCLEOTIDE SEQUENCE</scope>
    <source>
        <strain evidence="1">Derf</strain>
        <tissue evidence="1">Whole organism</tissue>
    </source>
</reference>
<evidence type="ECO:0000313" key="1">
    <source>
        <dbReference type="EMBL" id="KAH9511446.1"/>
    </source>
</evidence>
<protein>
    <submittedName>
        <fullName evidence="1">Uncharacterized protein</fullName>
    </submittedName>
</protein>
<dbReference type="Proteomes" id="UP000790347">
    <property type="component" value="Unassembled WGS sequence"/>
</dbReference>
<proteinExistence type="predicted"/>
<reference evidence="1" key="1">
    <citation type="submission" date="2013-05" db="EMBL/GenBank/DDBJ databases">
        <authorList>
            <person name="Yim A.K.Y."/>
            <person name="Chan T.F."/>
            <person name="Ji K.M."/>
            <person name="Liu X.Y."/>
            <person name="Zhou J.W."/>
            <person name="Li R.Q."/>
            <person name="Yang K.Y."/>
            <person name="Li J."/>
            <person name="Li M."/>
            <person name="Law P.T.W."/>
            <person name="Wu Y.L."/>
            <person name="Cai Z.L."/>
            <person name="Qin H."/>
            <person name="Bao Y."/>
            <person name="Leung R.K.K."/>
            <person name="Ng P.K.S."/>
            <person name="Zou J."/>
            <person name="Zhong X.J."/>
            <person name="Ran P.X."/>
            <person name="Zhong N.S."/>
            <person name="Liu Z.G."/>
            <person name="Tsui S.K.W."/>
        </authorList>
    </citation>
    <scope>NUCLEOTIDE SEQUENCE</scope>
    <source>
        <strain evidence="1">Derf</strain>
        <tissue evidence="1">Whole organism</tissue>
    </source>
</reference>
<name>A0A922L303_DERFA</name>
<gene>
    <name evidence="1" type="ORF">DERF_009909</name>
</gene>
<organism evidence="1 2">
    <name type="scientific">Dermatophagoides farinae</name>
    <name type="common">American house dust mite</name>
    <dbReference type="NCBI Taxonomy" id="6954"/>
    <lineage>
        <taxon>Eukaryota</taxon>
        <taxon>Metazoa</taxon>
        <taxon>Ecdysozoa</taxon>
        <taxon>Arthropoda</taxon>
        <taxon>Chelicerata</taxon>
        <taxon>Arachnida</taxon>
        <taxon>Acari</taxon>
        <taxon>Acariformes</taxon>
        <taxon>Sarcoptiformes</taxon>
        <taxon>Astigmata</taxon>
        <taxon>Psoroptidia</taxon>
        <taxon>Analgoidea</taxon>
        <taxon>Pyroglyphidae</taxon>
        <taxon>Dermatophagoidinae</taxon>
        <taxon>Dermatophagoides</taxon>
    </lineage>
</organism>
<dbReference type="AlphaFoldDB" id="A0A922L303"/>
<accession>A0A922L303</accession>
<evidence type="ECO:0000313" key="2">
    <source>
        <dbReference type="Proteomes" id="UP000790347"/>
    </source>
</evidence>
<dbReference type="EMBL" id="ASGP02000004">
    <property type="protein sequence ID" value="KAH9511446.1"/>
    <property type="molecule type" value="Genomic_DNA"/>
</dbReference>
<keyword evidence="2" id="KW-1185">Reference proteome</keyword>
<comment type="caution">
    <text evidence="1">The sequence shown here is derived from an EMBL/GenBank/DDBJ whole genome shotgun (WGS) entry which is preliminary data.</text>
</comment>